<comment type="subcellular location">
    <subcellularLocation>
        <location evidence="1">Nucleus</location>
    </subcellularLocation>
</comment>
<keyword evidence="9" id="KW-1185">Reference proteome</keyword>
<reference evidence="8 9" key="1">
    <citation type="submission" date="2024-07" db="EMBL/GenBank/DDBJ databases">
        <title>Section-level genome sequencing and comparative genomics of Aspergillus sections Usti and Cavernicolus.</title>
        <authorList>
            <consortium name="Lawrence Berkeley National Laboratory"/>
            <person name="Nybo J.L."/>
            <person name="Vesth T.C."/>
            <person name="Theobald S."/>
            <person name="Frisvad J.C."/>
            <person name="Larsen T.O."/>
            <person name="Kjaerboelling I."/>
            <person name="Rothschild-Mancinelli K."/>
            <person name="Lyhne E.K."/>
            <person name="Kogle M.E."/>
            <person name="Barry K."/>
            <person name="Clum A."/>
            <person name="Na H."/>
            <person name="Ledsgaard L."/>
            <person name="Lin J."/>
            <person name="Lipzen A."/>
            <person name="Kuo A."/>
            <person name="Riley R."/>
            <person name="Mondo S."/>
            <person name="Labutti K."/>
            <person name="Haridas S."/>
            <person name="Pangalinan J."/>
            <person name="Salamov A.A."/>
            <person name="Simmons B.A."/>
            <person name="Magnuson J.K."/>
            <person name="Chen J."/>
            <person name="Drula E."/>
            <person name="Henrissat B."/>
            <person name="Wiebenga A."/>
            <person name="Lubbers R.J."/>
            <person name="Gomes A.C."/>
            <person name="Makela M.R."/>
            <person name="Stajich J."/>
            <person name="Grigoriev I.V."/>
            <person name="Mortensen U.H."/>
            <person name="De Vries R.P."/>
            <person name="Baker S.E."/>
            <person name="Andersen M.R."/>
        </authorList>
    </citation>
    <scope>NUCLEOTIDE SEQUENCE [LARGE SCALE GENOMIC DNA]</scope>
    <source>
        <strain evidence="8 9">CBS 209.92</strain>
    </source>
</reference>
<evidence type="ECO:0000256" key="1">
    <source>
        <dbReference type="ARBA" id="ARBA00004123"/>
    </source>
</evidence>
<dbReference type="InterPro" id="IPR050815">
    <property type="entry name" value="TF_fung"/>
</dbReference>
<dbReference type="CDD" id="cd00067">
    <property type="entry name" value="GAL4"/>
    <property type="match status" value="1"/>
</dbReference>
<evidence type="ECO:0000313" key="8">
    <source>
        <dbReference type="EMBL" id="KAL2797683.1"/>
    </source>
</evidence>
<keyword evidence="6" id="KW-0539">Nucleus</keyword>
<dbReference type="InterPro" id="IPR001138">
    <property type="entry name" value="Zn2Cys6_DnaBD"/>
</dbReference>
<dbReference type="InterPro" id="IPR007219">
    <property type="entry name" value="XnlR_reg_dom"/>
</dbReference>
<feature type="domain" description="Zn(2)-C6 fungal-type" evidence="7">
    <location>
        <begin position="90"/>
        <end position="120"/>
    </location>
</feature>
<protein>
    <submittedName>
        <fullName evidence="8">Fungal-specific transcription factor domain-containing protein</fullName>
    </submittedName>
</protein>
<proteinExistence type="predicted"/>
<dbReference type="Gene3D" id="4.10.240.10">
    <property type="entry name" value="Zn(2)-C6 fungal-type DNA-binding domain"/>
    <property type="match status" value="1"/>
</dbReference>
<accession>A0ABR4GF66</accession>
<dbReference type="EMBL" id="JBFTWV010000017">
    <property type="protein sequence ID" value="KAL2797683.1"/>
    <property type="molecule type" value="Genomic_DNA"/>
</dbReference>
<comment type="caution">
    <text evidence="8">The sequence shown here is derived from an EMBL/GenBank/DDBJ whole genome shotgun (WGS) entry which is preliminary data.</text>
</comment>
<dbReference type="PROSITE" id="PS50048">
    <property type="entry name" value="ZN2_CY6_FUNGAL_2"/>
    <property type="match status" value="1"/>
</dbReference>
<dbReference type="SMART" id="SM00906">
    <property type="entry name" value="Fungal_trans"/>
    <property type="match status" value="1"/>
</dbReference>
<keyword evidence="2" id="KW-0479">Metal-binding</keyword>
<keyword evidence="5" id="KW-0804">Transcription</keyword>
<dbReference type="InterPro" id="IPR036864">
    <property type="entry name" value="Zn2-C6_fun-type_DNA-bd_sf"/>
</dbReference>
<dbReference type="Pfam" id="PF04082">
    <property type="entry name" value="Fungal_trans"/>
    <property type="match status" value="1"/>
</dbReference>
<keyword evidence="3" id="KW-0805">Transcription regulation</keyword>
<dbReference type="Proteomes" id="UP001610563">
    <property type="component" value="Unassembled WGS sequence"/>
</dbReference>
<evidence type="ECO:0000256" key="3">
    <source>
        <dbReference type="ARBA" id="ARBA00023015"/>
    </source>
</evidence>
<evidence type="ECO:0000313" key="9">
    <source>
        <dbReference type="Proteomes" id="UP001610563"/>
    </source>
</evidence>
<dbReference type="CDD" id="cd12148">
    <property type="entry name" value="fungal_TF_MHR"/>
    <property type="match status" value="1"/>
</dbReference>
<dbReference type="SUPFAM" id="SSF57701">
    <property type="entry name" value="Zn2/Cys6 DNA-binding domain"/>
    <property type="match status" value="1"/>
</dbReference>
<dbReference type="Pfam" id="PF00172">
    <property type="entry name" value="Zn_clus"/>
    <property type="match status" value="1"/>
</dbReference>
<name>A0ABR4GF66_9EURO</name>
<sequence>MNNGVTWRLIHKWRFGCGVGSSQPEAQRAAARYGITSRDSAYCCPSRWMRDPDSQVSSAVSFDLLSQIILGYISYLYNKAMPRTDHADLVCLQCKRRKRKCDKLLPSCSLCKRLGRTCHYEPLKKTSTSSTQPALAPSGLLPDPTRSITFQDVFEIIRAQFITVIGTDVRALHEASIYFNSVHLWFPILDPDLYYKQMSSPWNLQRPEFLLLSLSMFLVNARPDGIELSCQVLALYTSIKGFIGLFDSIGPTSLELIQVRLLITIFESGHGKPQSAYMTMGSTLRAAVALGLNNDSPKTSHTSLEQQRKAEEEKRVWWGVMIMDRYAALDMCKRGSEFRVMASPHIDTSSDREGLTAMSCPFSMLLHASRILEQVQAHMHDPTPQDEFNTTEAMQIVSTLRSFKALLKEMGPSEAEIYNPSVAVCESASLILWCHLEVRDKERCAKSSKSTFRAAVGDILARSHSLDQNPSIVDLERVPIFALSSIYIAASALTSEPKALQNVDAVDATATLKNILTHFSRRWLAGRRYLERLSEDLGPV</sequence>
<evidence type="ECO:0000259" key="7">
    <source>
        <dbReference type="PROSITE" id="PS50048"/>
    </source>
</evidence>
<evidence type="ECO:0000256" key="5">
    <source>
        <dbReference type="ARBA" id="ARBA00023163"/>
    </source>
</evidence>
<keyword evidence="4" id="KW-0238">DNA-binding</keyword>
<evidence type="ECO:0000256" key="4">
    <source>
        <dbReference type="ARBA" id="ARBA00023125"/>
    </source>
</evidence>
<dbReference type="SMART" id="SM00066">
    <property type="entry name" value="GAL4"/>
    <property type="match status" value="1"/>
</dbReference>
<evidence type="ECO:0000256" key="2">
    <source>
        <dbReference type="ARBA" id="ARBA00022723"/>
    </source>
</evidence>
<gene>
    <name evidence="8" type="ORF">BJX66DRAFT_79016</name>
</gene>
<evidence type="ECO:0000256" key="6">
    <source>
        <dbReference type="ARBA" id="ARBA00023242"/>
    </source>
</evidence>
<dbReference type="PANTHER" id="PTHR47338:SF20">
    <property type="entry name" value="ZN(II)2CYS6 TRANSCRIPTION FACTOR (EUROFUNG)"/>
    <property type="match status" value="1"/>
</dbReference>
<organism evidence="8 9">
    <name type="scientific">Aspergillus keveii</name>
    <dbReference type="NCBI Taxonomy" id="714993"/>
    <lineage>
        <taxon>Eukaryota</taxon>
        <taxon>Fungi</taxon>
        <taxon>Dikarya</taxon>
        <taxon>Ascomycota</taxon>
        <taxon>Pezizomycotina</taxon>
        <taxon>Eurotiomycetes</taxon>
        <taxon>Eurotiomycetidae</taxon>
        <taxon>Eurotiales</taxon>
        <taxon>Aspergillaceae</taxon>
        <taxon>Aspergillus</taxon>
        <taxon>Aspergillus subgen. Nidulantes</taxon>
    </lineage>
</organism>
<dbReference type="PANTHER" id="PTHR47338">
    <property type="entry name" value="ZN(II)2CYS6 TRANSCRIPTION FACTOR (EUROFUNG)-RELATED"/>
    <property type="match status" value="1"/>
</dbReference>